<dbReference type="RefSeq" id="WP_264790435.1">
    <property type="nucleotide sequence ID" value="NZ_AP026867.1"/>
</dbReference>
<evidence type="ECO:0000313" key="2">
    <source>
        <dbReference type="EMBL" id="BDS15268.1"/>
    </source>
</evidence>
<reference evidence="2" key="1">
    <citation type="submission" date="2022-09" db="EMBL/GenBank/DDBJ databases">
        <title>Aureispira anguillicida sp. nov., isolated from Leptocephalus of Japanese eel Anguilla japonica.</title>
        <authorList>
            <person name="Yuasa K."/>
            <person name="Mekata T."/>
            <person name="Ikunari K."/>
        </authorList>
    </citation>
    <scope>NUCLEOTIDE SEQUENCE</scope>
    <source>
        <strain evidence="2">EL160426</strain>
    </source>
</reference>
<feature type="signal peptide" evidence="1">
    <location>
        <begin position="1"/>
        <end position="21"/>
    </location>
</feature>
<proteinExistence type="predicted"/>
<organism evidence="2 3">
    <name type="scientific">Aureispira anguillae</name>
    <dbReference type="NCBI Taxonomy" id="2864201"/>
    <lineage>
        <taxon>Bacteria</taxon>
        <taxon>Pseudomonadati</taxon>
        <taxon>Bacteroidota</taxon>
        <taxon>Saprospiria</taxon>
        <taxon>Saprospirales</taxon>
        <taxon>Saprospiraceae</taxon>
        <taxon>Aureispira</taxon>
    </lineage>
</organism>
<dbReference type="KEGG" id="aup:AsAng_0060520"/>
<evidence type="ECO:0000256" key="1">
    <source>
        <dbReference type="SAM" id="SignalP"/>
    </source>
</evidence>
<feature type="chain" id="PRO_5037656284" evidence="1">
    <location>
        <begin position="22"/>
        <end position="490"/>
    </location>
</feature>
<dbReference type="Proteomes" id="UP001060919">
    <property type="component" value="Chromosome"/>
</dbReference>
<evidence type="ECO:0000313" key="3">
    <source>
        <dbReference type="Proteomes" id="UP001060919"/>
    </source>
</evidence>
<gene>
    <name evidence="2" type="ORF">AsAng_0060520</name>
</gene>
<protein>
    <submittedName>
        <fullName evidence="2">Uncharacterized protein</fullName>
    </submittedName>
</protein>
<keyword evidence="1" id="KW-0732">Signal</keyword>
<name>A0A915YL80_9BACT</name>
<keyword evidence="3" id="KW-1185">Reference proteome</keyword>
<sequence>MLKRISLIGAICCLFALIANAQRQTKIDFVVDYGGAETPNLLKSEVKNTLQALFKNVPNEEQIVQVEIISHAENRDLAEERLLPIVTFLEEEGIASDQLEVITQINDQNKIHFKIISAIVPQKEDLANKAMAVQPKSSPKVYCAGASKQAEVFVIPSGANINIKAKEGTALKLNRDDLVDENGQTVTAPIQVEIKEFYTPKDIVLADLHTMEGDNVLETGGMLNLKITAEGRPLQLKKGKSAKIRMPAKTAKSKTGMNLYLGKRMENGAVDWRLQERKEDVKPRRTTVATKNFNPQSYIQLKKEEIIDSVTYKRKIHVRAKNIDNHYPNYSTHKVVHTHEEEYFDLELPYFNPNIVDGVWVNVDKRLQNPFDVPPVDVLVQVNGIPPKGINANGDLMAHTPKVALMLKERGVFLRGKMIAFESKVDQQNLEFENVPPNTEVVLIAFIDTGKEQLLATQELTTTKKMKTQVLEMKPLSKTDFEGAMANIAN</sequence>
<accession>A0A915YL80</accession>
<dbReference type="AlphaFoldDB" id="A0A915YL80"/>
<dbReference type="EMBL" id="AP026867">
    <property type="protein sequence ID" value="BDS15268.1"/>
    <property type="molecule type" value="Genomic_DNA"/>
</dbReference>